<keyword evidence="2" id="KW-0732">Signal</keyword>
<dbReference type="RefSeq" id="WP_062162285.1">
    <property type="nucleotide sequence ID" value="NZ_JAVDQS010000003.1"/>
</dbReference>
<gene>
    <name evidence="3" type="ORF">J2781_001487</name>
</gene>
<organism evidence="3 4">
    <name type="scientific">Chryseobacterium geocarposphaerae</name>
    <dbReference type="NCBI Taxonomy" id="1416776"/>
    <lineage>
        <taxon>Bacteria</taxon>
        <taxon>Pseudomonadati</taxon>
        <taxon>Bacteroidota</taxon>
        <taxon>Flavobacteriia</taxon>
        <taxon>Flavobacteriales</taxon>
        <taxon>Weeksellaceae</taxon>
        <taxon>Chryseobacterium group</taxon>
        <taxon>Chryseobacterium</taxon>
    </lineage>
</organism>
<feature type="compositionally biased region" description="Low complexity" evidence="1">
    <location>
        <begin position="26"/>
        <end position="47"/>
    </location>
</feature>
<accession>A0ABU1LCY2</accession>
<comment type="caution">
    <text evidence="3">The sequence shown here is derived from an EMBL/GenBank/DDBJ whole genome shotgun (WGS) entry which is preliminary data.</text>
</comment>
<dbReference type="Proteomes" id="UP001184853">
    <property type="component" value="Unassembled WGS sequence"/>
</dbReference>
<feature type="region of interest" description="Disordered" evidence="1">
    <location>
        <begin position="20"/>
        <end position="93"/>
    </location>
</feature>
<feature type="chain" id="PRO_5046904009" evidence="2">
    <location>
        <begin position="21"/>
        <end position="93"/>
    </location>
</feature>
<protein>
    <submittedName>
        <fullName evidence="3">Cytoskeletal protein RodZ</fullName>
    </submittedName>
</protein>
<dbReference type="PROSITE" id="PS51257">
    <property type="entry name" value="PROKAR_LIPOPROTEIN"/>
    <property type="match status" value="1"/>
</dbReference>
<evidence type="ECO:0000256" key="1">
    <source>
        <dbReference type="SAM" id="MobiDB-lite"/>
    </source>
</evidence>
<name>A0ABU1LCY2_9FLAO</name>
<reference evidence="3 4" key="1">
    <citation type="submission" date="2023-07" db="EMBL/GenBank/DDBJ databases">
        <title>Sorghum-associated microbial communities from plants grown in Nebraska, USA.</title>
        <authorList>
            <person name="Schachtman D."/>
        </authorList>
    </citation>
    <scope>NUCLEOTIDE SEQUENCE [LARGE SCALE GENOMIC DNA]</scope>
    <source>
        <strain evidence="3 4">DS1709</strain>
    </source>
</reference>
<feature type="signal peptide" evidence="2">
    <location>
        <begin position="1"/>
        <end position="20"/>
    </location>
</feature>
<feature type="compositionally biased region" description="Polar residues" evidence="1">
    <location>
        <begin position="53"/>
        <end position="93"/>
    </location>
</feature>
<dbReference type="EMBL" id="JAVDQS010000003">
    <property type="protein sequence ID" value="MDR6404567.1"/>
    <property type="molecule type" value="Genomic_DNA"/>
</dbReference>
<keyword evidence="4" id="KW-1185">Reference proteome</keyword>
<evidence type="ECO:0000256" key="2">
    <source>
        <dbReference type="SAM" id="SignalP"/>
    </source>
</evidence>
<evidence type="ECO:0000313" key="4">
    <source>
        <dbReference type="Proteomes" id="UP001184853"/>
    </source>
</evidence>
<sequence length="93" mass="9685">MKKVMLLMLGVSLFAVSCKKQETTQDNTMSDSATSDTMMSADDTGTSAMPMDTTASVRDSAMNQGNRAGQTATPNQPAGTTNNASGSRADSVR</sequence>
<evidence type="ECO:0000313" key="3">
    <source>
        <dbReference type="EMBL" id="MDR6404567.1"/>
    </source>
</evidence>
<proteinExistence type="predicted"/>